<feature type="signal peptide" evidence="1">
    <location>
        <begin position="1"/>
        <end position="23"/>
    </location>
</feature>
<evidence type="ECO:0000313" key="3">
    <source>
        <dbReference type="Proteomes" id="UP000237872"/>
    </source>
</evidence>
<dbReference type="OrthoDB" id="9012352at2"/>
<feature type="chain" id="PRO_5015764618" description="Lipoprotein" evidence="1">
    <location>
        <begin position="24"/>
        <end position="213"/>
    </location>
</feature>
<reference evidence="2 3" key="1">
    <citation type="submission" date="2016-08" db="EMBL/GenBank/DDBJ databases">
        <authorList>
            <person name="Seilhamer J.J."/>
        </authorList>
    </citation>
    <scope>NUCLEOTIDE SEQUENCE [LARGE SCALE GENOMIC DNA]</scope>
    <source>
        <strain evidence="2 3">CFBP4690</strain>
    </source>
</reference>
<comment type="caution">
    <text evidence="2">The sequence shown here is derived from an EMBL/GenBank/DDBJ whole genome shotgun (WGS) entry which is preliminary data.</text>
</comment>
<proteinExistence type="predicted"/>
<name>A0A2S7CN33_9XANT</name>
<organism evidence="2 3">
    <name type="scientific">Xanthomonas codiaei</name>
    <dbReference type="NCBI Taxonomy" id="56463"/>
    <lineage>
        <taxon>Bacteria</taxon>
        <taxon>Pseudomonadati</taxon>
        <taxon>Pseudomonadota</taxon>
        <taxon>Gammaproteobacteria</taxon>
        <taxon>Lysobacterales</taxon>
        <taxon>Lysobacteraceae</taxon>
        <taxon>Xanthomonas</taxon>
    </lineage>
</organism>
<evidence type="ECO:0000256" key="1">
    <source>
        <dbReference type="SAM" id="SignalP"/>
    </source>
</evidence>
<accession>A0A2S7CN33</accession>
<evidence type="ECO:0000313" key="2">
    <source>
        <dbReference type="EMBL" id="PPU63005.1"/>
    </source>
</evidence>
<gene>
    <name evidence="2" type="ORF">XcodCFBP4690_12890</name>
</gene>
<protein>
    <recommendedName>
        <fullName evidence="4">Lipoprotein</fullName>
    </recommendedName>
</protein>
<dbReference type="PROSITE" id="PS51257">
    <property type="entry name" value="PROKAR_LIPOPROTEIN"/>
    <property type="match status" value="1"/>
</dbReference>
<keyword evidence="1" id="KW-0732">Signal</keyword>
<evidence type="ECO:0008006" key="4">
    <source>
        <dbReference type="Google" id="ProtNLM"/>
    </source>
</evidence>
<sequence length="213" mass="22745">MRSARVALLVMTTLCGPVLSACAHAPAQSTKPLLKEHAEMTLPEAVMAEKIALSAEEMGLRFLKLITSLDSREDITPGRIQDVMGFRISVAPGALGAVIWSEDLGDGWRYAFDYVPASPSLLPGVGLSFENTAGRFSDMKAICSLDFQRYDSALKSAGFVASPTYGPIGQLENWRYAKFAERGSIVLSLIPQSAAAGSSGQVCVKSITTLNGR</sequence>
<dbReference type="AlphaFoldDB" id="A0A2S7CN33"/>
<dbReference type="Proteomes" id="UP000237872">
    <property type="component" value="Unassembled WGS sequence"/>
</dbReference>
<dbReference type="EMBL" id="MDEC01000017">
    <property type="protein sequence ID" value="PPU63005.1"/>
    <property type="molecule type" value="Genomic_DNA"/>
</dbReference>